<evidence type="ECO:0000256" key="1">
    <source>
        <dbReference type="SAM" id="MobiDB-lite"/>
    </source>
</evidence>
<accession>A0A328C3L4</accession>
<dbReference type="Proteomes" id="UP000249169">
    <property type="component" value="Unassembled WGS sequence"/>
</dbReference>
<dbReference type="InterPro" id="IPR011250">
    <property type="entry name" value="OMP/PagP_B-barrel"/>
</dbReference>
<proteinExistence type="predicted"/>
<evidence type="ECO:0008006" key="4">
    <source>
        <dbReference type="Google" id="ProtNLM"/>
    </source>
</evidence>
<dbReference type="OrthoDB" id="5503890at2"/>
<comment type="caution">
    <text evidence="2">The sequence shown here is derived from an EMBL/GenBank/DDBJ whole genome shotgun (WGS) entry which is preliminary data.</text>
</comment>
<sequence>MLPVNIRQTTALIALIAGLSSGCSFTTMETARQLESGEAVVGGSLDWPGLLYIPRASAYGKVGVGDKADLGLQAGFAFMTANLGASARLYPSDWLTLSLQTETVFVLGDSNDFSFGSDGRRAALINFTPRVSTALNEGDLFYAGVQSNVMTGFESNDSGTGSTYQFRGATLGGFVGLEYDLRERLALQAEFIMMPVSVDEEGRMNVLFFGESGIPALAQLSVGMNYRFGGSEPLATIPASSDAPAQVQAPAEPARPTEPAPEPEPEKPQYDKSGVPIY</sequence>
<evidence type="ECO:0000313" key="3">
    <source>
        <dbReference type="Proteomes" id="UP000249169"/>
    </source>
</evidence>
<gene>
    <name evidence="2" type="ORF">DL240_13730</name>
</gene>
<dbReference type="RefSeq" id="WP_111730476.1">
    <property type="nucleotide sequence ID" value="NZ_QHKO01000006.1"/>
</dbReference>
<organism evidence="2 3">
    <name type="scientific">Lujinxingia litoralis</name>
    <dbReference type="NCBI Taxonomy" id="2211119"/>
    <lineage>
        <taxon>Bacteria</taxon>
        <taxon>Deltaproteobacteria</taxon>
        <taxon>Bradymonadales</taxon>
        <taxon>Lujinxingiaceae</taxon>
        <taxon>Lujinxingia</taxon>
    </lineage>
</organism>
<protein>
    <recommendedName>
        <fullName evidence="4">Outer membrane protein beta-barrel domain-containing protein</fullName>
    </recommendedName>
</protein>
<keyword evidence="3" id="KW-1185">Reference proteome</keyword>
<feature type="region of interest" description="Disordered" evidence="1">
    <location>
        <begin position="235"/>
        <end position="278"/>
    </location>
</feature>
<reference evidence="2 3" key="1">
    <citation type="submission" date="2018-05" db="EMBL/GenBank/DDBJ databases">
        <title>Lujinxingia marina gen. nov. sp. nov., a new facultative anaerobic member of the class Deltaproteobacteria, and proposal of Lujinxingaceae fam. nov.</title>
        <authorList>
            <person name="Li C.-M."/>
        </authorList>
    </citation>
    <scope>NUCLEOTIDE SEQUENCE [LARGE SCALE GENOMIC DNA]</scope>
    <source>
        <strain evidence="2 3">B210</strain>
    </source>
</reference>
<feature type="compositionally biased region" description="Low complexity" evidence="1">
    <location>
        <begin position="243"/>
        <end position="254"/>
    </location>
</feature>
<dbReference type="SUPFAM" id="SSF56925">
    <property type="entry name" value="OMPA-like"/>
    <property type="match status" value="1"/>
</dbReference>
<dbReference type="PROSITE" id="PS51257">
    <property type="entry name" value="PROKAR_LIPOPROTEIN"/>
    <property type="match status" value="1"/>
</dbReference>
<evidence type="ECO:0000313" key="2">
    <source>
        <dbReference type="EMBL" id="RAL21188.1"/>
    </source>
</evidence>
<name>A0A328C3L4_9DELT</name>
<dbReference type="AlphaFoldDB" id="A0A328C3L4"/>
<dbReference type="EMBL" id="QHKO01000006">
    <property type="protein sequence ID" value="RAL21188.1"/>
    <property type="molecule type" value="Genomic_DNA"/>
</dbReference>